<keyword evidence="1" id="KW-0175">Coiled coil</keyword>
<dbReference type="AlphaFoldDB" id="A0A450TTW8"/>
<evidence type="ECO:0000313" key="3">
    <source>
        <dbReference type="EMBL" id="VFJ72124.1"/>
    </source>
</evidence>
<dbReference type="InterPro" id="IPR027417">
    <property type="entry name" value="P-loop_NTPase"/>
</dbReference>
<evidence type="ECO:0000256" key="1">
    <source>
        <dbReference type="SAM" id="Coils"/>
    </source>
</evidence>
<accession>A0A450TTW8</accession>
<dbReference type="SUPFAM" id="SSF89550">
    <property type="entry name" value="PHP domain-like"/>
    <property type="match status" value="1"/>
</dbReference>
<evidence type="ECO:0000259" key="2">
    <source>
        <dbReference type="Pfam" id="PF13304"/>
    </source>
</evidence>
<dbReference type="Gene3D" id="3.20.20.140">
    <property type="entry name" value="Metal-dependent hydrolases"/>
    <property type="match status" value="1"/>
</dbReference>
<protein>
    <submittedName>
        <fullName evidence="3">AAA domain-containing protein, putative AbiEii toxin, Type IV TA system</fullName>
    </submittedName>
</protein>
<gene>
    <name evidence="3" type="ORF">BECKFW1821C_GA0114237_10324</name>
</gene>
<dbReference type="SUPFAM" id="SSF52540">
    <property type="entry name" value="P-loop containing nucleoside triphosphate hydrolases"/>
    <property type="match status" value="1"/>
</dbReference>
<dbReference type="Pfam" id="PF13304">
    <property type="entry name" value="AAA_21"/>
    <property type="match status" value="1"/>
</dbReference>
<feature type="domain" description="ATPase AAA-type core" evidence="2">
    <location>
        <begin position="300"/>
        <end position="615"/>
    </location>
</feature>
<proteinExistence type="predicted"/>
<dbReference type="GO" id="GO:0005524">
    <property type="term" value="F:ATP binding"/>
    <property type="evidence" value="ECO:0007669"/>
    <property type="project" value="InterPro"/>
</dbReference>
<name>A0A450TTW8_9GAMM</name>
<dbReference type="InterPro" id="IPR003959">
    <property type="entry name" value="ATPase_AAA_core"/>
</dbReference>
<dbReference type="InterPro" id="IPR016195">
    <property type="entry name" value="Pol/histidinol_Pase-like"/>
</dbReference>
<dbReference type="GO" id="GO:0016887">
    <property type="term" value="F:ATP hydrolysis activity"/>
    <property type="evidence" value="ECO:0007669"/>
    <property type="project" value="InterPro"/>
</dbReference>
<organism evidence="3">
    <name type="scientific">Candidatus Kentrum sp. FW</name>
    <dbReference type="NCBI Taxonomy" id="2126338"/>
    <lineage>
        <taxon>Bacteria</taxon>
        <taxon>Pseudomonadati</taxon>
        <taxon>Pseudomonadota</taxon>
        <taxon>Gammaproteobacteria</taxon>
        <taxon>Candidatus Kentrum</taxon>
    </lineage>
</organism>
<dbReference type="Gene3D" id="3.40.50.300">
    <property type="entry name" value="P-loop containing nucleotide triphosphate hydrolases"/>
    <property type="match status" value="1"/>
</dbReference>
<dbReference type="EMBL" id="CAADFE010000032">
    <property type="protein sequence ID" value="VFJ72124.1"/>
    <property type="molecule type" value="Genomic_DNA"/>
</dbReference>
<feature type="coiled-coil region" evidence="1">
    <location>
        <begin position="430"/>
        <end position="464"/>
    </location>
</feature>
<reference evidence="3" key="1">
    <citation type="submission" date="2019-02" db="EMBL/GenBank/DDBJ databases">
        <authorList>
            <person name="Gruber-Vodicka R. H."/>
            <person name="Seah K. B. B."/>
        </authorList>
    </citation>
    <scope>NUCLEOTIDE SEQUENCE</scope>
    <source>
        <strain evidence="3">BECK_BZ131</strain>
    </source>
</reference>
<sequence>MEKTMANDMTLSSGARFYRCALQVNPNDYPSYRGQTPTPGPKDYAGRLLVEAQKNGIEALAITHHNNCDFIQVIRPLAKGMGIVIFPGFELKSSEGVHTLCIYDPETDHARMQRYLGEFGIRDTASSNNSNDPSKQSFREILRIVQDEQGGIAIAAHGTNSDGLFEVLSGRACMDAWKDERLLAVQIPGSIDDLPQNIRLIVENQNPEYRRDMARGAEQAIAVVNAGDVAKPEDLAKKSTWSWIKMADISVEGLRQAFLNPDSRIRLSSEETPPLHARLEEIEWEGGFLDGLRIRLNENLNVLVGGRGAGKSTVVESIRHAFGMEPATDEAKKSHRAIIKDVIGPRTTIRVLVDSPRPAPRQYRVIREGANPPEVRDADGKVLSVEPGFVVGNLEVYGQHELSELSRQEKEQLRLLERFATDSSDTQKRKRELRRKLEESREGIERLSQEMERTEEGLAELLREHVEGNYSKSLHNLLDEESLHARDLAGNIRKGADALRSAYGSLTPRAAERLASAGETLAMRIEEDDWPRLPVISLNLGTEESPHFVPLSRLSTGQKATALLCLLLLESDAPLVIDQPEDDLDNRFISEYIVPRMKREKRRRQFLFASHNANIPVLGDAELIIGLTAQSNKESGEIYGVIEPKHAGAIDNAPVRRLVEEILEGGRNAFSVRREKYGF</sequence>